<protein>
    <recommendedName>
        <fullName evidence="4">Glycerophosphoryl diester phosphodiesterase membrane domain-containing protein</fullName>
    </recommendedName>
</protein>
<feature type="transmembrane region" description="Helical" evidence="1">
    <location>
        <begin position="21"/>
        <end position="41"/>
    </location>
</feature>
<sequence length="267" mass="27260">MKLSIGQAWDEAKGVFRADGKAIFAVALALTVLPGAILETISPSGLRSQEVPWWIALFGLISALLSLTSQIAISRIAIGYPATVGEVLALAFRRLPALFGALLLAILPFALMLTALGMSQGADLTPATVPPGLAGAVSLILLVGIFVLIRLLFLTPLAADRGGGPIALLKEAWQLSRGHFLKLLGLILIMALVAALLVWGLGSALSTVVLVALGPIAAGNVSAALVALIQQGLAAIVSVLFVVVVCRLYVQATGGGTVASVPHAGGD</sequence>
<reference evidence="2 3" key="1">
    <citation type="submission" date="2022-05" db="EMBL/GenBank/DDBJ databases">
        <title>S8-45 Sphingomonas ultraviolaceadurans.</title>
        <authorList>
            <person name="Liu Y."/>
        </authorList>
    </citation>
    <scope>NUCLEOTIDE SEQUENCE [LARGE SCALE GENOMIC DNA]</scope>
    <source>
        <strain evidence="2 3">S8-45</strain>
    </source>
</reference>
<evidence type="ECO:0000313" key="2">
    <source>
        <dbReference type="EMBL" id="UUR09254.1"/>
    </source>
</evidence>
<gene>
    <name evidence="2" type="ORF">M1K48_06500</name>
</gene>
<dbReference type="Proteomes" id="UP000831921">
    <property type="component" value="Chromosome"/>
</dbReference>
<evidence type="ECO:0000256" key="1">
    <source>
        <dbReference type="SAM" id="Phobius"/>
    </source>
</evidence>
<evidence type="ECO:0008006" key="4">
    <source>
        <dbReference type="Google" id="ProtNLM"/>
    </source>
</evidence>
<keyword evidence="1" id="KW-0472">Membrane</keyword>
<keyword evidence="1" id="KW-1133">Transmembrane helix</keyword>
<feature type="transmembrane region" description="Helical" evidence="1">
    <location>
        <begin position="180"/>
        <end position="201"/>
    </location>
</feature>
<feature type="transmembrane region" description="Helical" evidence="1">
    <location>
        <begin position="95"/>
        <end position="116"/>
    </location>
</feature>
<feature type="transmembrane region" description="Helical" evidence="1">
    <location>
        <begin position="136"/>
        <end position="159"/>
    </location>
</feature>
<dbReference type="RefSeq" id="WP_249505023.1">
    <property type="nucleotide sequence ID" value="NZ_CP097253.1"/>
</dbReference>
<accession>A0ABY5MZ07</accession>
<proteinExistence type="predicted"/>
<keyword evidence="3" id="KW-1185">Reference proteome</keyword>
<feature type="transmembrane region" description="Helical" evidence="1">
    <location>
        <begin position="233"/>
        <end position="250"/>
    </location>
</feature>
<name>A0ABY5MZ07_9SPHN</name>
<feature type="transmembrane region" description="Helical" evidence="1">
    <location>
        <begin position="53"/>
        <end position="74"/>
    </location>
</feature>
<evidence type="ECO:0000313" key="3">
    <source>
        <dbReference type="Proteomes" id="UP000831921"/>
    </source>
</evidence>
<keyword evidence="1" id="KW-0812">Transmembrane</keyword>
<feature type="transmembrane region" description="Helical" evidence="1">
    <location>
        <begin position="207"/>
        <end position="226"/>
    </location>
</feature>
<dbReference type="EMBL" id="CP097253">
    <property type="protein sequence ID" value="UUR09254.1"/>
    <property type="molecule type" value="Genomic_DNA"/>
</dbReference>
<organism evidence="2 3">
    <name type="scientific">Sphingomonas glaciei</name>
    <dbReference type="NCBI Taxonomy" id="2938948"/>
    <lineage>
        <taxon>Bacteria</taxon>
        <taxon>Pseudomonadati</taxon>
        <taxon>Pseudomonadota</taxon>
        <taxon>Alphaproteobacteria</taxon>
        <taxon>Sphingomonadales</taxon>
        <taxon>Sphingomonadaceae</taxon>
        <taxon>Sphingomonas</taxon>
    </lineage>
</organism>